<sequence>MAAFAGVLCGSAAAVCYLIRLSREEAAEYYKSVAQVNQLKDLGELLKTANKVLVKVSGNVSSDTPINCKLSGLRGVIVEEKAYQNFLMQNDGGKRIQDETLMLSTNREVPWYLDDGSTRVHIVGAYNSADLLKVTCEAYEGPGQSCVCGTCDCVQSPKIFGVRRIERVLPTDTQLSVVGEVWCFYTVEKDHSLLIYFYTIYSRDGKMDRLGQLLA</sequence>
<keyword evidence="6" id="KW-0479">Metal-binding</keyword>
<feature type="domain" description="E3 Ubiquitin ligase MUL1-like" evidence="12">
    <location>
        <begin position="93"/>
        <end position="181"/>
    </location>
</feature>
<dbReference type="Proteomes" id="UP001206925">
    <property type="component" value="Unassembled WGS sequence"/>
</dbReference>
<evidence type="ECO:0000256" key="6">
    <source>
        <dbReference type="ARBA" id="ARBA00022723"/>
    </source>
</evidence>
<evidence type="ECO:0000313" key="14">
    <source>
        <dbReference type="Proteomes" id="UP001206925"/>
    </source>
</evidence>
<dbReference type="PANTHER" id="PTHR47568:SF2">
    <property type="entry name" value="E3 UBIQUITIN-PROTEIN LIGASE SP1-RELATED"/>
    <property type="match status" value="1"/>
</dbReference>
<reference evidence="13" key="1">
    <citation type="submission" date="2022-06" db="EMBL/GenBank/DDBJ databases">
        <title>Uncovering the hologenomic basis of an extraordinary plant invasion.</title>
        <authorList>
            <person name="Bieker V.C."/>
            <person name="Martin M.D."/>
            <person name="Gilbert T."/>
            <person name="Hodgins K."/>
            <person name="Battlay P."/>
            <person name="Petersen B."/>
            <person name="Wilson J."/>
        </authorList>
    </citation>
    <scope>NUCLEOTIDE SEQUENCE</scope>
    <source>
        <strain evidence="13">AA19_3_7</strain>
        <tissue evidence="13">Leaf</tissue>
    </source>
</reference>
<gene>
    <name evidence="13" type="ORF">M8C21_033905</name>
</gene>
<evidence type="ECO:0000256" key="5">
    <source>
        <dbReference type="ARBA" id="ARBA00022692"/>
    </source>
</evidence>
<keyword evidence="4" id="KW-0808">Transferase</keyword>
<comment type="caution">
    <text evidence="13">The sequence shown here is derived from an EMBL/GenBank/DDBJ whole genome shotgun (WGS) entry which is preliminary data.</text>
</comment>
<comment type="subcellular location">
    <subcellularLocation>
        <location evidence="2">Membrane</location>
        <topology evidence="2">Multi-pass membrane protein</topology>
    </subcellularLocation>
</comment>
<evidence type="ECO:0000256" key="3">
    <source>
        <dbReference type="ARBA" id="ARBA00012483"/>
    </source>
</evidence>
<evidence type="ECO:0000256" key="11">
    <source>
        <dbReference type="ARBA" id="ARBA00023136"/>
    </source>
</evidence>
<dbReference type="AlphaFoldDB" id="A0AAD5CVC3"/>
<dbReference type="PANTHER" id="PTHR47568">
    <property type="match status" value="1"/>
</dbReference>
<keyword evidence="7" id="KW-0863">Zinc-finger</keyword>
<keyword evidence="8" id="KW-0833">Ubl conjugation pathway</keyword>
<dbReference type="GO" id="GO:0016020">
    <property type="term" value="C:membrane"/>
    <property type="evidence" value="ECO:0007669"/>
    <property type="project" value="UniProtKB-SubCell"/>
</dbReference>
<dbReference type="EC" id="2.3.2.27" evidence="3"/>
<keyword evidence="9" id="KW-0862">Zinc</keyword>
<keyword evidence="10" id="KW-1133">Transmembrane helix</keyword>
<keyword evidence="5" id="KW-0812">Transmembrane</keyword>
<proteinExistence type="predicted"/>
<evidence type="ECO:0000256" key="1">
    <source>
        <dbReference type="ARBA" id="ARBA00000900"/>
    </source>
</evidence>
<dbReference type="GO" id="GO:0061630">
    <property type="term" value="F:ubiquitin protein ligase activity"/>
    <property type="evidence" value="ECO:0007669"/>
    <property type="project" value="UniProtKB-EC"/>
</dbReference>
<evidence type="ECO:0000256" key="9">
    <source>
        <dbReference type="ARBA" id="ARBA00022833"/>
    </source>
</evidence>
<organism evidence="13 14">
    <name type="scientific">Ambrosia artemisiifolia</name>
    <name type="common">Common ragweed</name>
    <dbReference type="NCBI Taxonomy" id="4212"/>
    <lineage>
        <taxon>Eukaryota</taxon>
        <taxon>Viridiplantae</taxon>
        <taxon>Streptophyta</taxon>
        <taxon>Embryophyta</taxon>
        <taxon>Tracheophyta</taxon>
        <taxon>Spermatophyta</taxon>
        <taxon>Magnoliopsida</taxon>
        <taxon>eudicotyledons</taxon>
        <taxon>Gunneridae</taxon>
        <taxon>Pentapetalae</taxon>
        <taxon>asterids</taxon>
        <taxon>campanulids</taxon>
        <taxon>Asterales</taxon>
        <taxon>Asteraceae</taxon>
        <taxon>Asteroideae</taxon>
        <taxon>Heliantheae alliance</taxon>
        <taxon>Heliantheae</taxon>
        <taxon>Ambrosia</taxon>
    </lineage>
</organism>
<dbReference type="Pfam" id="PF12483">
    <property type="entry name" value="GIDE"/>
    <property type="match status" value="1"/>
</dbReference>
<name>A0AAD5CVC3_AMBAR</name>
<keyword evidence="14" id="KW-1185">Reference proteome</keyword>
<evidence type="ECO:0000256" key="8">
    <source>
        <dbReference type="ARBA" id="ARBA00022786"/>
    </source>
</evidence>
<accession>A0AAD5CVC3</accession>
<comment type="catalytic activity">
    <reaction evidence="1">
        <text>S-ubiquitinyl-[E2 ubiquitin-conjugating enzyme]-L-cysteine + [acceptor protein]-L-lysine = [E2 ubiquitin-conjugating enzyme]-L-cysteine + N(6)-ubiquitinyl-[acceptor protein]-L-lysine.</text>
        <dbReference type="EC" id="2.3.2.27"/>
    </reaction>
</comment>
<evidence type="ECO:0000256" key="4">
    <source>
        <dbReference type="ARBA" id="ARBA00022679"/>
    </source>
</evidence>
<evidence type="ECO:0000256" key="10">
    <source>
        <dbReference type="ARBA" id="ARBA00022989"/>
    </source>
</evidence>
<keyword evidence="11" id="KW-0472">Membrane</keyword>
<dbReference type="EMBL" id="JAMZMK010006419">
    <property type="protein sequence ID" value="KAI7748988.1"/>
    <property type="molecule type" value="Genomic_DNA"/>
</dbReference>
<dbReference type="GO" id="GO:0008270">
    <property type="term" value="F:zinc ion binding"/>
    <property type="evidence" value="ECO:0007669"/>
    <property type="project" value="UniProtKB-KW"/>
</dbReference>
<protein>
    <recommendedName>
        <fullName evidence="3">RING-type E3 ubiquitin transferase</fullName>
        <ecNumber evidence="3">2.3.2.27</ecNumber>
    </recommendedName>
</protein>
<dbReference type="GO" id="GO:0016567">
    <property type="term" value="P:protein ubiquitination"/>
    <property type="evidence" value="ECO:0007669"/>
    <property type="project" value="InterPro"/>
</dbReference>
<dbReference type="InterPro" id="IPR022170">
    <property type="entry name" value="MUL1-like"/>
</dbReference>
<dbReference type="InterPro" id="IPR044231">
    <property type="entry name" value="SP1/SPL1"/>
</dbReference>
<evidence type="ECO:0000313" key="13">
    <source>
        <dbReference type="EMBL" id="KAI7748988.1"/>
    </source>
</evidence>
<evidence type="ECO:0000256" key="7">
    <source>
        <dbReference type="ARBA" id="ARBA00022771"/>
    </source>
</evidence>
<evidence type="ECO:0000259" key="12">
    <source>
        <dbReference type="Pfam" id="PF12483"/>
    </source>
</evidence>
<evidence type="ECO:0000256" key="2">
    <source>
        <dbReference type="ARBA" id="ARBA00004141"/>
    </source>
</evidence>